<dbReference type="AlphaFoldDB" id="A0A1B1U5E7"/>
<feature type="signal peptide" evidence="1">
    <location>
        <begin position="1"/>
        <end position="21"/>
    </location>
</feature>
<evidence type="ECO:0008006" key="4">
    <source>
        <dbReference type="Google" id="ProtNLM"/>
    </source>
</evidence>
<evidence type="ECO:0000313" key="3">
    <source>
        <dbReference type="Proteomes" id="UP000092884"/>
    </source>
</evidence>
<proteinExistence type="predicted"/>
<dbReference type="InterPro" id="IPR002718">
    <property type="entry name" value="OMP_Helicobacter"/>
</dbReference>
<accession>A0A1B1U5E7</accession>
<protein>
    <recommendedName>
        <fullName evidence="4">Outer membrane beta-barrel protein</fullName>
    </recommendedName>
</protein>
<name>A0A1B1U5E7_9HELI</name>
<dbReference type="KEGG" id="het:BBW65_03820"/>
<organism evidence="2 3">
    <name type="scientific">Helicobacter enhydrae</name>
    <dbReference type="NCBI Taxonomy" id="222136"/>
    <lineage>
        <taxon>Bacteria</taxon>
        <taxon>Pseudomonadati</taxon>
        <taxon>Campylobacterota</taxon>
        <taxon>Epsilonproteobacteria</taxon>
        <taxon>Campylobacterales</taxon>
        <taxon>Helicobacteraceae</taxon>
        <taxon>Helicobacter</taxon>
    </lineage>
</organism>
<dbReference type="Pfam" id="PF01856">
    <property type="entry name" value="HP_OMP"/>
    <property type="match status" value="1"/>
</dbReference>
<keyword evidence="1" id="KW-0732">Signal</keyword>
<feature type="chain" id="PRO_5008530186" description="Outer membrane beta-barrel protein" evidence="1">
    <location>
        <begin position="22"/>
        <end position="219"/>
    </location>
</feature>
<dbReference type="STRING" id="222136.BBW65_03820"/>
<reference evidence="3" key="1">
    <citation type="submission" date="2016-07" db="EMBL/GenBank/DDBJ databases">
        <authorList>
            <person name="Florea S."/>
            <person name="Webb J.S."/>
            <person name="Jaromczyk J."/>
            <person name="Schardl C.L."/>
        </authorList>
    </citation>
    <scope>NUCLEOTIDE SEQUENCE [LARGE SCALE GENOMIC DNA]</scope>
    <source>
        <strain evidence="3">MIT 01-6242</strain>
    </source>
</reference>
<evidence type="ECO:0000256" key="1">
    <source>
        <dbReference type="SAM" id="SignalP"/>
    </source>
</evidence>
<gene>
    <name evidence="2" type="ORF">BBW65_03820</name>
</gene>
<dbReference type="Proteomes" id="UP000092884">
    <property type="component" value="Chromosome"/>
</dbReference>
<evidence type="ECO:0000313" key="2">
    <source>
        <dbReference type="EMBL" id="ANV97978.1"/>
    </source>
</evidence>
<sequence>MKKKLLSLILASCALVSVSQARFFVGIEGGYTALGIPDSNSTTDKMVFKTVSVGEIGDMFKNNPEGFLLNLTLGSEYFFGDYVGLRWDAGVGYSSVVIGLGDLGQNAKGFAKEKLGALVSMADLDLMVNLVNRGNFSFGVFGGVGADYRYYFPNGESKQHTLTFVGRAGVTTLIGQRNRFEIFAKLPFMDMASATKSNKEKTFAALPAVTIGAGYKYLF</sequence>
<keyword evidence="3" id="KW-1185">Reference proteome</keyword>
<dbReference type="RefSeq" id="WP_066339955.1">
    <property type="nucleotide sequence ID" value="NZ_CP016503.1"/>
</dbReference>
<dbReference type="OrthoDB" id="5325786at2"/>
<dbReference type="EMBL" id="CP016503">
    <property type="protein sequence ID" value="ANV97978.1"/>
    <property type="molecule type" value="Genomic_DNA"/>
</dbReference>